<keyword evidence="1" id="KW-0472">Membrane</keyword>
<keyword evidence="1" id="KW-1133">Transmembrane helix</keyword>
<reference evidence="3" key="1">
    <citation type="journal article" date="2022" name="Toxins">
        <title>Genomic Analysis of Sphingopyxis sp. USTB-05 for Biodegrading Cyanobacterial Hepatotoxins.</title>
        <authorList>
            <person name="Liu C."/>
            <person name="Xu Q."/>
            <person name="Zhao Z."/>
            <person name="Zhang H."/>
            <person name="Liu X."/>
            <person name="Yin C."/>
            <person name="Liu Y."/>
            <person name="Yan H."/>
        </authorList>
    </citation>
    <scope>NUCLEOTIDE SEQUENCE</scope>
    <source>
        <strain evidence="3">NBD5</strain>
    </source>
</reference>
<feature type="transmembrane region" description="Helical" evidence="1">
    <location>
        <begin position="203"/>
        <end position="228"/>
    </location>
</feature>
<proteinExistence type="predicted"/>
<keyword evidence="4" id="KW-1185">Reference proteome</keyword>
<dbReference type="InterPro" id="IPR000620">
    <property type="entry name" value="EamA_dom"/>
</dbReference>
<organism evidence="3 4">
    <name type="scientific">Sphingomonas morindae</name>
    <dbReference type="NCBI Taxonomy" id="1541170"/>
    <lineage>
        <taxon>Bacteria</taxon>
        <taxon>Pseudomonadati</taxon>
        <taxon>Pseudomonadota</taxon>
        <taxon>Alphaproteobacteria</taxon>
        <taxon>Sphingomonadales</taxon>
        <taxon>Sphingomonadaceae</taxon>
        <taxon>Sphingomonas</taxon>
    </lineage>
</organism>
<evidence type="ECO:0000313" key="3">
    <source>
        <dbReference type="EMBL" id="USI73546.1"/>
    </source>
</evidence>
<dbReference type="Pfam" id="PF00892">
    <property type="entry name" value="EamA"/>
    <property type="match status" value="1"/>
</dbReference>
<feature type="transmembrane region" description="Helical" evidence="1">
    <location>
        <begin position="57"/>
        <end position="77"/>
    </location>
</feature>
<sequence length="278" mass="28624">MSLGISLVVLLAAVLHASWNALLRAGSDRFWSMTVMCIAIAIVCACAAPFVPAPARASWGCALLSALLHVGYNLFLVRTYRSGDLGQTYPIARGSSPLLVTLGAAVFAGELPDAVSISGVMLVSLGIISLAFQGRRFGLESLPYAIGTGCFIGAYSVTDGIGVRLAGTAVGYTIWMCLGWGVLAPAMYLIARGPRDLVRGTRETAMAAAGGLVSLIAYGIVIAAMALGPMGSVSALRETSVVFAALIGRFFLGERLTGYRIAACAVVAAGAVLIGHHG</sequence>
<keyword evidence="1" id="KW-0812">Transmembrane</keyword>
<protein>
    <submittedName>
        <fullName evidence="3">DMT family transporter</fullName>
    </submittedName>
</protein>
<feature type="transmembrane region" description="Helical" evidence="1">
    <location>
        <begin position="259"/>
        <end position="277"/>
    </location>
</feature>
<feature type="transmembrane region" description="Helical" evidence="1">
    <location>
        <begin position="89"/>
        <end position="108"/>
    </location>
</feature>
<feature type="transmembrane region" description="Helical" evidence="1">
    <location>
        <begin position="144"/>
        <end position="166"/>
    </location>
</feature>
<feature type="transmembrane region" description="Helical" evidence="1">
    <location>
        <begin position="172"/>
        <end position="191"/>
    </location>
</feature>
<evidence type="ECO:0000313" key="4">
    <source>
        <dbReference type="Proteomes" id="UP001056937"/>
    </source>
</evidence>
<dbReference type="InterPro" id="IPR037185">
    <property type="entry name" value="EmrE-like"/>
</dbReference>
<dbReference type="EMBL" id="CP084930">
    <property type="protein sequence ID" value="USI73546.1"/>
    <property type="molecule type" value="Genomic_DNA"/>
</dbReference>
<gene>
    <name evidence="3" type="ORF">LHA26_03430</name>
</gene>
<accession>A0ABY4X9C9</accession>
<dbReference type="RefSeq" id="WP_252167355.1">
    <property type="nucleotide sequence ID" value="NZ_CP084930.1"/>
</dbReference>
<dbReference type="Gene3D" id="1.10.3730.20">
    <property type="match status" value="2"/>
</dbReference>
<evidence type="ECO:0000256" key="1">
    <source>
        <dbReference type="SAM" id="Phobius"/>
    </source>
</evidence>
<dbReference type="SUPFAM" id="SSF103481">
    <property type="entry name" value="Multidrug resistance efflux transporter EmrE"/>
    <property type="match status" value="2"/>
</dbReference>
<feature type="transmembrane region" description="Helical" evidence="1">
    <location>
        <begin position="30"/>
        <end position="51"/>
    </location>
</feature>
<dbReference type="Proteomes" id="UP001056937">
    <property type="component" value="Chromosome 1"/>
</dbReference>
<name>A0ABY4X9C9_9SPHN</name>
<evidence type="ECO:0000259" key="2">
    <source>
        <dbReference type="Pfam" id="PF00892"/>
    </source>
</evidence>
<feature type="domain" description="EamA" evidence="2">
    <location>
        <begin position="144"/>
        <end position="274"/>
    </location>
</feature>
<feature type="transmembrane region" description="Helical" evidence="1">
    <location>
        <begin position="6"/>
        <end position="23"/>
    </location>
</feature>
<feature type="transmembrane region" description="Helical" evidence="1">
    <location>
        <begin position="114"/>
        <end position="132"/>
    </location>
</feature>